<dbReference type="Pfam" id="PF06161">
    <property type="entry name" value="DUF975"/>
    <property type="match status" value="1"/>
</dbReference>
<dbReference type="AlphaFoldDB" id="A0A0R1ZK52"/>
<protein>
    <recommendedName>
        <fullName evidence="4">Integral membrane protein</fullName>
    </recommendedName>
</protein>
<name>A0A0R1ZK52_9LACO</name>
<keyword evidence="3" id="KW-1185">Reference proteome</keyword>
<organism evidence="2 3">
    <name type="scientific">Lacticaseibacillus sharpeae JCM 1186 = DSM 20505</name>
    <dbReference type="NCBI Taxonomy" id="1291052"/>
    <lineage>
        <taxon>Bacteria</taxon>
        <taxon>Bacillati</taxon>
        <taxon>Bacillota</taxon>
        <taxon>Bacilli</taxon>
        <taxon>Lactobacillales</taxon>
        <taxon>Lactobacillaceae</taxon>
        <taxon>Lacticaseibacillus</taxon>
    </lineage>
</organism>
<accession>A0A0R1ZK52</accession>
<gene>
    <name evidence="2" type="ORF">FC18_GL001497</name>
</gene>
<feature type="transmembrane region" description="Helical" evidence="1">
    <location>
        <begin position="31"/>
        <end position="56"/>
    </location>
</feature>
<feature type="transmembrane region" description="Helical" evidence="1">
    <location>
        <begin position="201"/>
        <end position="226"/>
    </location>
</feature>
<dbReference type="InterPro" id="IPR010380">
    <property type="entry name" value="DUF975"/>
</dbReference>
<feature type="transmembrane region" description="Helical" evidence="1">
    <location>
        <begin position="150"/>
        <end position="170"/>
    </location>
</feature>
<evidence type="ECO:0000313" key="2">
    <source>
        <dbReference type="EMBL" id="KRM55329.1"/>
    </source>
</evidence>
<evidence type="ECO:0008006" key="4">
    <source>
        <dbReference type="Google" id="ProtNLM"/>
    </source>
</evidence>
<keyword evidence="1" id="KW-0812">Transmembrane</keyword>
<comment type="caution">
    <text evidence="2">The sequence shown here is derived from an EMBL/GenBank/DDBJ whole genome shotgun (WGS) entry which is preliminary data.</text>
</comment>
<evidence type="ECO:0000313" key="3">
    <source>
        <dbReference type="Proteomes" id="UP000051679"/>
    </source>
</evidence>
<proteinExistence type="predicted"/>
<evidence type="ECO:0000256" key="1">
    <source>
        <dbReference type="SAM" id="Phobius"/>
    </source>
</evidence>
<reference evidence="2 3" key="1">
    <citation type="journal article" date="2015" name="Genome Announc.">
        <title>Expanding the biotechnology potential of lactobacilli through comparative genomics of 213 strains and associated genera.</title>
        <authorList>
            <person name="Sun Z."/>
            <person name="Harris H.M."/>
            <person name="McCann A."/>
            <person name="Guo C."/>
            <person name="Argimon S."/>
            <person name="Zhang W."/>
            <person name="Yang X."/>
            <person name="Jeffery I.B."/>
            <person name="Cooney J.C."/>
            <person name="Kagawa T.F."/>
            <person name="Liu W."/>
            <person name="Song Y."/>
            <person name="Salvetti E."/>
            <person name="Wrobel A."/>
            <person name="Rasinkangas P."/>
            <person name="Parkhill J."/>
            <person name="Rea M.C."/>
            <person name="O'Sullivan O."/>
            <person name="Ritari J."/>
            <person name="Douillard F.P."/>
            <person name="Paul Ross R."/>
            <person name="Yang R."/>
            <person name="Briner A.E."/>
            <person name="Felis G.E."/>
            <person name="de Vos W.M."/>
            <person name="Barrangou R."/>
            <person name="Klaenhammer T.R."/>
            <person name="Caufield P.W."/>
            <person name="Cui Y."/>
            <person name="Zhang H."/>
            <person name="O'Toole P.W."/>
        </authorList>
    </citation>
    <scope>NUCLEOTIDE SEQUENCE [LARGE SCALE GENOMIC DNA]</scope>
    <source>
        <strain evidence="2 3">DSM 20505</strain>
    </source>
</reference>
<feature type="transmembrane region" description="Helical" evidence="1">
    <location>
        <begin position="127"/>
        <end position="144"/>
    </location>
</feature>
<dbReference type="EMBL" id="AYYO01000024">
    <property type="protein sequence ID" value="KRM55329.1"/>
    <property type="molecule type" value="Genomic_DNA"/>
</dbReference>
<dbReference type="STRING" id="1291052.FC18_GL001497"/>
<feature type="transmembrane region" description="Helical" evidence="1">
    <location>
        <begin position="85"/>
        <end position="106"/>
    </location>
</feature>
<sequence>MQNEDFYYMSRPELKAAAKDRLRQKGVWAKMAVATIIPLAATLFLFTTLFLTSLAMTDTSTSTMSFNELYTQAMNSSADTQRKEILVNLVSIFFTTGLSFTALDLIRNRSKKISVGSIMLKCFNSRYFWMVLAVDIMTYVAVQFGTMLFIIPGILLQFGLSMSYMVLYDSREHQQEGQRRLDIFGVLAESYRMMRGHKFDLFVLQLSFIGWFLLCGFTFGLAYLWVGPYYELTFAGFYEQVRLRYADKQKQMHDDGAL</sequence>
<keyword evidence="1" id="KW-1133">Transmembrane helix</keyword>
<dbReference type="Proteomes" id="UP000051679">
    <property type="component" value="Unassembled WGS sequence"/>
</dbReference>
<dbReference type="PANTHER" id="PTHR40076:SF1">
    <property type="entry name" value="MEMBRANE PROTEIN"/>
    <property type="match status" value="1"/>
</dbReference>
<dbReference type="RefSeq" id="WP_054678403.1">
    <property type="nucleotide sequence ID" value="NZ_AYYO01000024.1"/>
</dbReference>
<keyword evidence="1" id="KW-0472">Membrane</keyword>
<dbReference type="PANTHER" id="PTHR40076">
    <property type="entry name" value="MEMBRANE PROTEIN-RELATED"/>
    <property type="match status" value="1"/>
</dbReference>
<dbReference type="PATRIC" id="fig|1291052.5.peg.1519"/>
<dbReference type="OrthoDB" id="9784844at2"/>